<evidence type="ECO:0000313" key="3">
    <source>
        <dbReference type="Proteomes" id="UP000199035"/>
    </source>
</evidence>
<dbReference type="RefSeq" id="WP_092692548.1">
    <property type="nucleotide sequence ID" value="NZ_FNPK01000032.1"/>
</dbReference>
<protein>
    <submittedName>
        <fullName evidence="2">Uncharacterized protein</fullName>
    </submittedName>
</protein>
<keyword evidence="3" id="KW-1185">Reference proteome</keyword>
<keyword evidence="1" id="KW-0732">Signal</keyword>
<evidence type="ECO:0000256" key="1">
    <source>
        <dbReference type="SAM" id="SignalP"/>
    </source>
</evidence>
<gene>
    <name evidence="2" type="ORF">SAMN05421643_13218</name>
</gene>
<feature type="signal peptide" evidence="1">
    <location>
        <begin position="1"/>
        <end position="18"/>
    </location>
</feature>
<organism evidence="2 3">
    <name type="scientific">Acinetobacter kyonggiensis</name>
    <dbReference type="NCBI Taxonomy" id="595670"/>
    <lineage>
        <taxon>Bacteria</taxon>
        <taxon>Pseudomonadati</taxon>
        <taxon>Pseudomonadota</taxon>
        <taxon>Gammaproteobacteria</taxon>
        <taxon>Moraxellales</taxon>
        <taxon>Moraxellaceae</taxon>
        <taxon>Acinetobacter</taxon>
    </lineage>
</organism>
<name>A0A1H3MWG8_9GAMM</name>
<dbReference type="AlphaFoldDB" id="A0A1H3MWG8"/>
<evidence type="ECO:0000313" key="2">
    <source>
        <dbReference type="EMBL" id="SDY80810.1"/>
    </source>
</evidence>
<reference evidence="3" key="1">
    <citation type="submission" date="2016-10" db="EMBL/GenBank/DDBJ databases">
        <authorList>
            <person name="Varghese N."/>
            <person name="Submissions S."/>
        </authorList>
    </citation>
    <scope>NUCLEOTIDE SEQUENCE [LARGE SCALE GENOMIC DNA]</scope>
    <source>
        <strain evidence="3">ANC 5109</strain>
    </source>
</reference>
<dbReference type="EMBL" id="FNPK01000032">
    <property type="protein sequence ID" value="SDY80810.1"/>
    <property type="molecule type" value="Genomic_DNA"/>
</dbReference>
<feature type="chain" id="PRO_5011490557" evidence="1">
    <location>
        <begin position="19"/>
        <end position="112"/>
    </location>
</feature>
<dbReference type="Proteomes" id="UP000199035">
    <property type="component" value="Unassembled WGS sequence"/>
</dbReference>
<proteinExistence type="predicted"/>
<sequence length="112" mass="12627">MKFLITLVLSIICGAAYSAPMSEDISICYKVIKKSSCIVSSGYGAVGSYTSIEQGKTTYLIETEMRVQSKHSLWMESQKQRLYSKYTQFIKKEDICNLSNLCALLLTKVKTF</sequence>
<accession>A0A1H3MWG8</accession>